<accession>A0A085WHL7</accession>
<evidence type="ECO:0000313" key="14">
    <source>
        <dbReference type="Proteomes" id="UP000028725"/>
    </source>
</evidence>
<dbReference type="RefSeq" id="WP_044191200.1">
    <property type="nucleotide sequence ID" value="NZ_JMCB01000008.1"/>
</dbReference>
<dbReference type="InterPro" id="IPR004463">
    <property type="entry name" value="UDP-acyl_GlcNac_deAcase"/>
</dbReference>
<comment type="catalytic activity">
    <reaction evidence="11 12">
        <text>a UDP-3-O-[(3R)-3-hydroxyacyl]-N-acetyl-alpha-D-glucosamine + H2O = a UDP-3-O-[(3R)-3-hydroxyacyl]-alpha-D-glucosamine + acetate</text>
        <dbReference type="Rhea" id="RHEA:67816"/>
        <dbReference type="ChEBI" id="CHEBI:15377"/>
        <dbReference type="ChEBI" id="CHEBI:30089"/>
        <dbReference type="ChEBI" id="CHEBI:137740"/>
        <dbReference type="ChEBI" id="CHEBI:173225"/>
        <dbReference type="EC" id="3.5.1.108"/>
    </reaction>
</comment>
<evidence type="ECO:0000256" key="11">
    <source>
        <dbReference type="ARBA" id="ARBA00024535"/>
    </source>
</evidence>
<dbReference type="UniPathway" id="UPA00359">
    <property type="reaction ID" value="UER00478"/>
</dbReference>
<dbReference type="GO" id="GO:0016020">
    <property type="term" value="C:membrane"/>
    <property type="evidence" value="ECO:0007669"/>
    <property type="project" value="GOC"/>
</dbReference>
<feature type="active site" description="Proton donor" evidence="12">
    <location>
        <position position="266"/>
    </location>
</feature>
<keyword evidence="8 12" id="KW-0378">Hydrolase</keyword>
<comment type="caution">
    <text evidence="13">The sequence shown here is derived from an EMBL/GenBank/DDBJ whole genome shotgun (WGS) entry which is preliminary data.</text>
</comment>
<comment type="pathway">
    <text evidence="3 12">Glycolipid biosynthesis; lipid IV(A) biosynthesis; lipid IV(A) from (3R)-3-hydroxytetradecanoyl-[acyl-carrier-protein] and UDP-N-acetyl-alpha-D-glucosamine: step 2/6.</text>
</comment>
<dbReference type="InterPro" id="IPR015870">
    <property type="entry name" value="UDP-acyl_N-AcGlcN_deAcase_N"/>
</dbReference>
<feature type="binding site" evidence="12">
    <location>
        <position position="243"/>
    </location>
    <ligand>
        <name>Zn(2+)</name>
        <dbReference type="ChEBI" id="CHEBI:29105"/>
    </ligand>
</feature>
<name>A0A085WHL7_9BACT</name>
<evidence type="ECO:0000256" key="9">
    <source>
        <dbReference type="ARBA" id="ARBA00022833"/>
    </source>
</evidence>
<organism evidence="13 14">
    <name type="scientific">Hyalangium minutum</name>
    <dbReference type="NCBI Taxonomy" id="394096"/>
    <lineage>
        <taxon>Bacteria</taxon>
        <taxon>Pseudomonadati</taxon>
        <taxon>Myxococcota</taxon>
        <taxon>Myxococcia</taxon>
        <taxon>Myxococcales</taxon>
        <taxon>Cystobacterineae</taxon>
        <taxon>Archangiaceae</taxon>
        <taxon>Hyalangium</taxon>
    </lineage>
</organism>
<dbReference type="GO" id="GO:0009245">
    <property type="term" value="P:lipid A biosynthetic process"/>
    <property type="evidence" value="ECO:0007669"/>
    <property type="project" value="UniProtKB-UniRule"/>
</dbReference>
<dbReference type="GO" id="GO:0046872">
    <property type="term" value="F:metal ion binding"/>
    <property type="evidence" value="ECO:0007669"/>
    <property type="project" value="UniProtKB-KW"/>
</dbReference>
<comment type="cofactor">
    <cofactor evidence="1 12">
        <name>Zn(2+)</name>
        <dbReference type="ChEBI" id="CHEBI:29105"/>
    </cofactor>
</comment>
<dbReference type="GO" id="GO:0103117">
    <property type="term" value="F:UDP-3-O-acyl-N-acetylglucosamine deacetylase activity"/>
    <property type="evidence" value="ECO:0007669"/>
    <property type="project" value="UniProtKB-UniRule"/>
</dbReference>
<dbReference type="OrthoDB" id="9802746at2"/>
<keyword evidence="7 12" id="KW-0479">Metal-binding</keyword>
<sequence length="314" mass="34210">MPVFPDHQRTISEPVSCKGVGLHSGAMVNLTLWPAPAHHGIVFVRTDTAAQVAIPALSQYVVDTSMATTLGKDGVKVGTVEHLLSALAGLGIDNVRVELDGPEVPVMDGSAEHFVQMITSVGVRELEEQRLYLVINKPVTVVEGDKEATLSPARRFRISCSIDFKHPMISCQSFEVEVSERGFAGEISRARTFGFLRDVEMLKKHGLARGGSLDNAIVVDESTILNPEGLRFPDEFVRHKILDAVGDVSLFGRPVIGHLKVFKTGHALNHKLVQKVLSDPSCYELVQGRPVDTERPEVRLPELSGGMDLEPLVA</sequence>
<dbReference type="Gene3D" id="3.30.230.20">
    <property type="entry name" value="lpxc deacetylase, domain 1"/>
    <property type="match status" value="1"/>
</dbReference>
<comment type="function">
    <text evidence="2 12">Catalyzes the hydrolysis of UDP-3-O-myristoyl-N-acetylglucosamine to form UDP-3-O-myristoylglucosamine and acetate, the committed step in lipid A biosynthesis.</text>
</comment>
<evidence type="ECO:0000256" key="12">
    <source>
        <dbReference type="HAMAP-Rule" id="MF_00388"/>
    </source>
</evidence>
<proteinExistence type="inferred from homology"/>
<evidence type="ECO:0000256" key="6">
    <source>
        <dbReference type="ARBA" id="ARBA00022556"/>
    </source>
</evidence>
<dbReference type="SUPFAM" id="SSF54211">
    <property type="entry name" value="Ribosomal protein S5 domain 2-like"/>
    <property type="match status" value="2"/>
</dbReference>
<dbReference type="EMBL" id="JMCB01000008">
    <property type="protein sequence ID" value="KFE67180.1"/>
    <property type="molecule type" value="Genomic_DNA"/>
</dbReference>
<evidence type="ECO:0000256" key="1">
    <source>
        <dbReference type="ARBA" id="ARBA00001947"/>
    </source>
</evidence>
<reference evidence="13 14" key="1">
    <citation type="submission" date="2014-04" db="EMBL/GenBank/DDBJ databases">
        <title>Genome assembly of Hyalangium minutum DSM 14724.</title>
        <authorList>
            <person name="Sharma G."/>
            <person name="Subramanian S."/>
        </authorList>
    </citation>
    <scope>NUCLEOTIDE SEQUENCE [LARGE SCALE GENOMIC DNA]</scope>
    <source>
        <strain evidence="13 14">DSM 14724</strain>
    </source>
</reference>
<dbReference type="PATRIC" id="fig|394096.3.peg.4573"/>
<feature type="binding site" evidence="12">
    <location>
        <position position="239"/>
    </location>
    <ligand>
        <name>Zn(2+)</name>
        <dbReference type="ChEBI" id="CHEBI:29105"/>
    </ligand>
</feature>
<dbReference type="AlphaFoldDB" id="A0A085WHL7"/>
<dbReference type="EC" id="3.5.1.108" evidence="4 12"/>
<gene>
    <name evidence="12" type="primary">lpxC</name>
    <name evidence="13" type="ORF">DB31_8533</name>
</gene>
<evidence type="ECO:0000256" key="4">
    <source>
        <dbReference type="ARBA" id="ARBA00012745"/>
    </source>
</evidence>
<dbReference type="HAMAP" id="MF_00388">
    <property type="entry name" value="LpxC"/>
    <property type="match status" value="1"/>
</dbReference>
<keyword evidence="9 12" id="KW-0862">Zinc</keyword>
<feature type="binding site" evidence="12">
    <location>
        <position position="82"/>
    </location>
    <ligand>
        <name>Zn(2+)</name>
        <dbReference type="ChEBI" id="CHEBI:29105"/>
    </ligand>
</feature>
<evidence type="ECO:0000256" key="10">
    <source>
        <dbReference type="ARBA" id="ARBA00023098"/>
    </source>
</evidence>
<keyword evidence="10 12" id="KW-0443">Lipid metabolism</keyword>
<dbReference type="Proteomes" id="UP000028725">
    <property type="component" value="Unassembled WGS sequence"/>
</dbReference>
<comment type="similarity">
    <text evidence="12">Belongs to the LpxC family.</text>
</comment>
<evidence type="ECO:0000313" key="13">
    <source>
        <dbReference type="EMBL" id="KFE67180.1"/>
    </source>
</evidence>
<dbReference type="InterPro" id="IPR011334">
    <property type="entry name" value="UDP-acyl_GlcNac_deAcase_C"/>
</dbReference>
<evidence type="ECO:0000256" key="7">
    <source>
        <dbReference type="ARBA" id="ARBA00022723"/>
    </source>
</evidence>
<dbReference type="STRING" id="394096.DB31_8533"/>
<dbReference type="InterPro" id="IPR020568">
    <property type="entry name" value="Ribosomal_Su5_D2-typ_SF"/>
</dbReference>
<dbReference type="Gene3D" id="3.30.1700.10">
    <property type="entry name" value="lpxc deacetylase, domain 2"/>
    <property type="match status" value="1"/>
</dbReference>
<keyword evidence="14" id="KW-1185">Reference proteome</keyword>
<evidence type="ECO:0000256" key="3">
    <source>
        <dbReference type="ARBA" id="ARBA00005002"/>
    </source>
</evidence>
<dbReference type="PANTHER" id="PTHR33694">
    <property type="entry name" value="UDP-3-O-ACYL-N-ACETYLGLUCOSAMINE DEACETYLASE 1, MITOCHONDRIAL-RELATED"/>
    <property type="match status" value="1"/>
</dbReference>
<evidence type="ECO:0000256" key="8">
    <source>
        <dbReference type="ARBA" id="ARBA00022801"/>
    </source>
</evidence>
<keyword evidence="6 12" id="KW-0441">Lipid A biosynthesis</keyword>
<dbReference type="Pfam" id="PF03331">
    <property type="entry name" value="LpxC"/>
    <property type="match status" value="1"/>
</dbReference>
<dbReference type="PANTHER" id="PTHR33694:SF1">
    <property type="entry name" value="UDP-3-O-ACYL-N-ACETYLGLUCOSAMINE DEACETYLASE 1, MITOCHONDRIAL-RELATED"/>
    <property type="match status" value="1"/>
</dbReference>
<evidence type="ECO:0000256" key="5">
    <source>
        <dbReference type="ARBA" id="ARBA00022516"/>
    </source>
</evidence>
<dbReference type="NCBIfam" id="TIGR00325">
    <property type="entry name" value="lpxC"/>
    <property type="match status" value="1"/>
</dbReference>
<keyword evidence="5 12" id="KW-0444">Lipid biosynthesis</keyword>
<protein>
    <recommendedName>
        <fullName evidence="4 12">UDP-3-O-acyl-N-acetylglucosamine deacetylase</fullName>
        <shortName evidence="12">UDP-3-O-acyl-GlcNAc deacetylase</shortName>
        <ecNumber evidence="4 12">3.5.1.108</ecNumber>
    </recommendedName>
    <alternativeName>
        <fullName evidence="12">UDP-3-O-[R-3-hydroxymyristoyl]-N-acetylglucosamine deacetylase</fullName>
    </alternativeName>
</protein>
<evidence type="ECO:0000256" key="2">
    <source>
        <dbReference type="ARBA" id="ARBA00002923"/>
    </source>
</evidence>